<reference evidence="3" key="1">
    <citation type="submission" date="2022-01" db="UniProtKB">
        <authorList>
            <consortium name="EnsemblMetazoa"/>
        </authorList>
    </citation>
    <scope>IDENTIFICATION</scope>
</reference>
<dbReference type="AlphaFoldDB" id="A0A8I6RXZ3"/>
<keyword evidence="4" id="KW-1185">Reference proteome</keyword>
<keyword evidence="1" id="KW-0175">Coiled coil</keyword>
<evidence type="ECO:0000313" key="3">
    <source>
        <dbReference type="EnsemblMetazoa" id="XP_014253756.1"/>
    </source>
</evidence>
<accession>A0A8I6RXZ3</accession>
<organism evidence="3 4">
    <name type="scientific">Cimex lectularius</name>
    <name type="common">Bed bug</name>
    <name type="synonym">Acanthia lectularia</name>
    <dbReference type="NCBI Taxonomy" id="79782"/>
    <lineage>
        <taxon>Eukaryota</taxon>
        <taxon>Metazoa</taxon>
        <taxon>Ecdysozoa</taxon>
        <taxon>Arthropoda</taxon>
        <taxon>Hexapoda</taxon>
        <taxon>Insecta</taxon>
        <taxon>Pterygota</taxon>
        <taxon>Neoptera</taxon>
        <taxon>Paraneoptera</taxon>
        <taxon>Hemiptera</taxon>
        <taxon>Heteroptera</taxon>
        <taxon>Panheteroptera</taxon>
        <taxon>Cimicomorpha</taxon>
        <taxon>Cimicidae</taxon>
        <taxon>Cimex</taxon>
    </lineage>
</organism>
<dbReference type="RefSeq" id="XP_014253756.1">
    <property type="nucleotide sequence ID" value="XM_014398270.2"/>
</dbReference>
<name>A0A8I6RXZ3_CIMLE</name>
<dbReference type="KEGG" id="clec:106669019"/>
<protein>
    <submittedName>
        <fullName evidence="3">Uncharacterized protein</fullName>
    </submittedName>
</protein>
<evidence type="ECO:0000256" key="1">
    <source>
        <dbReference type="SAM" id="Coils"/>
    </source>
</evidence>
<proteinExistence type="predicted"/>
<feature type="region of interest" description="Disordered" evidence="2">
    <location>
        <begin position="1"/>
        <end position="25"/>
    </location>
</feature>
<feature type="coiled-coil region" evidence="1">
    <location>
        <begin position="40"/>
        <end position="74"/>
    </location>
</feature>
<dbReference type="Proteomes" id="UP000494040">
    <property type="component" value="Unassembled WGS sequence"/>
</dbReference>
<dbReference type="OrthoDB" id="6628370at2759"/>
<sequence length="146" mass="16627">MQMTPKSSKHPRSSPGSSSPDFHSCVKAPKMSLTAASSDLNTLKKSIDRIFEEIKTLKNENMELRNEVARLTEVDRRRDRQVEALDNFCRRNNSIFYGISYKSDDNLEEIVGSFMAEVLQLSKSFEIAAVKPLNRINGKYLNLPQD</sequence>
<dbReference type="GeneID" id="106669019"/>
<evidence type="ECO:0000256" key="2">
    <source>
        <dbReference type="SAM" id="MobiDB-lite"/>
    </source>
</evidence>
<evidence type="ECO:0000313" key="4">
    <source>
        <dbReference type="Proteomes" id="UP000494040"/>
    </source>
</evidence>
<dbReference type="EnsemblMetazoa" id="XM_014398270.2">
    <property type="protein sequence ID" value="XP_014253756.1"/>
    <property type="gene ID" value="LOC106669019"/>
</dbReference>